<organism evidence="3 4">
    <name type="scientific">Pachysolen tannophilus NRRL Y-2460</name>
    <dbReference type="NCBI Taxonomy" id="669874"/>
    <lineage>
        <taxon>Eukaryota</taxon>
        <taxon>Fungi</taxon>
        <taxon>Dikarya</taxon>
        <taxon>Ascomycota</taxon>
        <taxon>Saccharomycotina</taxon>
        <taxon>Pichiomycetes</taxon>
        <taxon>Pachysolenaceae</taxon>
        <taxon>Pachysolen</taxon>
    </lineage>
</organism>
<keyword evidence="1" id="KW-0472">Membrane</keyword>
<keyword evidence="4" id="KW-1185">Reference proteome</keyword>
<dbReference type="InterPro" id="IPR046450">
    <property type="entry name" value="PA_dom_sf"/>
</dbReference>
<accession>A0A1E4TQQ6</accession>
<dbReference type="SUPFAM" id="SSF53187">
    <property type="entry name" value="Zn-dependent exopeptidases"/>
    <property type="match status" value="1"/>
</dbReference>
<feature type="transmembrane region" description="Helical" evidence="1">
    <location>
        <begin position="58"/>
        <end position="76"/>
    </location>
</feature>
<sequence length="756" mass="86193">FLSRAEESSRRIARKFNSNIYTPVTKILDPFYEMYKNFSLYFDSYLSKIGNPLILKRLLYVLIVASVVYIITASGLSPNGGQALTGDFYNQTQLGEFISKNINVNSMEETLEYLSSIPHISGTAGDLTLARYFQDTLHKNGISSVEFLEIDSFINYPNKSVLQLLDKDGDTHIEYKSFNPGSKAGEIKSFLIYGNYGSRKDFQYLIDNKVNLKDSIMMLKFGGGIETCTKILLAQSHSVGGIIFISDPNDQMLNFTMNSIQKESVGMSLTSPGDLLTPGWASLQNIHRTSWDESPSTPKIPTLPISWQDAIPFIESLKGKGIKTNNWDLKIDDKNYEIWTGSGNSNNNNIEEKIFLQNLPLSKEKKPIWNVIGRITGREQYQRGIIIGAQRDSSCFGATTNTGTTILIELIKLFTKLQTKFNWAPLRSIYFVSFDGTDYNLAGSTEWVEARTRELRKEGYTYIDLSNAITGDILEINSHPILKKIIMSALEETNDPISNNTLIKEQFEKNNLKINTFKNYANKNYLSFQTYLGIPSLEIKFKGKSFSKNSCLDTFQNYKIREIDPEMLNHRTLVDLIAKIIIKLTEEPLIPLDILSYVSSLDYYLKDLVSYSETIKGFDKRKEKHLQTTGFIASLLKLKRIGEEYQGWIKAWHEIIESDDHQEPSLLTVNRWNWNLKLSNFEKNLLLQTGLPNRAWNKNVIFGPQLWSPEGKDAEKYEYGTFPGVRDALYNEDWKTAQEQLDQVTELIGISADSFI</sequence>
<dbReference type="Gene3D" id="3.40.630.10">
    <property type="entry name" value="Zn peptidases"/>
    <property type="match status" value="1"/>
</dbReference>
<dbReference type="AlphaFoldDB" id="A0A1E4TQQ6"/>
<reference evidence="4" key="1">
    <citation type="submission" date="2016-05" db="EMBL/GenBank/DDBJ databases">
        <title>Comparative genomics of biotechnologically important yeasts.</title>
        <authorList>
            <consortium name="DOE Joint Genome Institute"/>
            <person name="Riley R."/>
            <person name="Haridas S."/>
            <person name="Wolfe K.H."/>
            <person name="Lopes M.R."/>
            <person name="Hittinger C.T."/>
            <person name="Goker M."/>
            <person name="Salamov A."/>
            <person name="Wisecaver J."/>
            <person name="Long T.M."/>
            <person name="Aerts A.L."/>
            <person name="Barry K."/>
            <person name="Choi C."/>
            <person name="Clum A."/>
            <person name="Coughlan A.Y."/>
            <person name="Deshpande S."/>
            <person name="Douglass A.P."/>
            <person name="Hanson S.J."/>
            <person name="Klenk H.-P."/>
            <person name="Labutti K."/>
            <person name="Lapidus A."/>
            <person name="Lindquist E."/>
            <person name="Lipzen A."/>
            <person name="Meier-Kolthoff J.P."/>
            <person name="Ohm R.A."/>
            <person name="Otillar R.P."/>
            <person name="Pangilinan J."/>
            <person name="Peng Y."/>
            <person name="Rokas A."/>
            <person name="Rosa C.A."/>
            <person name="Scheuner C."/>
            <person name="Sibirny A.A."/>
            <person name="Slot J.C."/>
            <person name="Stielow J.B."/>
            <person name="Sun H."/>
            <person name="Kurtzman C.P."/>
            <person name="Blackwell M."/>
            <person name="Grigoriev I.V."/>
            <person name="Jeffries T.W."/>
        </authorList>
    </citation>
    <scope>NUCLEOTIDE SEQUENCE [LARGE SCALE GENOMIC DNA]</scope>
    <source>
        <strain evidence="4">NRRL Y-2460</strain>
    </source>
</reference>
<dbReference type="SUPFAM" id="SSF47672">
    <property type="entry name" value="Transferrin receptor-like dimerisation domain"/>
    <property type="match status" value="1"/>
</dbReference>
<name>A0A1E4TQQ6_PACTA</name>
<dbReference type="Proteomes" id="UP000094236">
    <property type="component" value="Unassembled WGS sequence"/>
</dbReference>
<feature type="non-terminal residue" evidence="3">
    <location>
        <position position="1"/>
    </location>
</feature>
<dbReference type="InterPro" id="IPR007365">
    <property type="entry name" value="TFR-like_dimer_dom"/>
</dbReference>
<dbReference type="OrthoDB" id="5841748at2759"/>
<dbReference type="STRING" id="669874.A0A1E4TQQ6"/>
<dbReference type="InterPro" id="IPR036757">
    <property type="entry name" value="TFR-like_dimer_dom_sf"/>
</dbReference>
<dbReference type="Gene3D" id="1.20.930.40">
    <property type="entry name" value="Transferrin receptor-like, dimerisation domain"/>
    <property type="match status" value="1"/>
</dbReference>
<proteinExistence type="predicted"/>
<feature type="non-terminal residue" evidence="3">
    <location>
        <position position="756"/>
    </location>
</feature>
<feature type="domain" description="Transferrin receptor-like dimerisation" evidence="2">
    <location>
        <begin position="633"/>
        <end position="755"/>
    </location>
</feature>
<dbReference type="EMBL" id="KV454016">
    <property type="protein sequence ID" value="ODV94096.1"/>
    <property type="molecule type" value="Genomic_DNA"/>
</dbReference>
<dbReference type="GO" id="GO:0004180">
    <property type="term" value="F:carboxypeptidase activity"/>
    <property type="evidence" value="ECO:0007669"/>
    <property type="project" value="TreeGrafter"/>
</dbReference>
<keyword evidence="1" id="KW-1133">Transmembrane helix</keyword>
<dbReference type="Gene3D" id="3.50.30.30">
    <property type="match status" value="1"/>
</dbReference>
<evidence type="ECO:0000259" key="2">
    <source>
        <dbReference type="Pfam" id="PF04253"/>
    </source>
</evidence>
<evidence type="ECO:0000313" key="3">
    <source>
        <dbReference type="EMBL" id="ODV94096.1"/>
    </source>
</evidence>
<dbReference type="PANTHER" id="PTHR10404:SF72">
    <property type="entry name" value="ZINC METALLOPROTEASE TRE2-RELATED"/>
    <property type="match status" value="1"/>
</dbReference>
<dbReference type="SUPFAM" id="SSF52025">
    <property type="entry name" value="PA domain"/>
    <property type="match status" value="1"/>
</dbReference>
<evidence type="ECO:0000313" key="4">
    <source>
        <dbReference type="Proteomes" id="UP000094236"/>
    </source>
</evidence>
<keyword evidence="1" id="KW-0812">Transmembrane</keyword>
<dbReference type="Pfam" id="PF04253">
    <property type="entry name" value="TFR_dimer"/>
    <property type="match status" value="1"/>
</dbReference>
<gene>
    <name evidence="3" type="ORF">PACTADRAFT_23826</name>
</gene>
<dbReference type="PANTHER" id="PTHR10404">
    <property type="entry name" value="N-ACETYLATED-ALPHA-LINKED ACIDIC DIPEPTIDASE"/>
    <property type="match status" value="1"/>
</dbReference>
<protein>
    <recommendedName>
        <fullName evidence="2">Transferrin receptor-like dimerisation domain-containing protein</fullName>
    </recommendedName>
</protein>
<evidence type="ECO:0000256" key="1">
    <source>
        <dbReference type="SAM" id="Phobius"/>
    </source>
</evidence>
<dbReference type="InterPro" id="IPR039373">
    <property type="entry name" value="Peptidase_M28B"/>
</dbReference>